<dbReference type="GO" id="GO:0003677">
    <property type="term" value="F:DNA binding"/>
    <property type="evidence" value="ECO:0007669"/>
    <property type="project" value="InterPro"/>
</dbReference>
<keyword evidence="9" id="KW-1185">Reference proteome</keyword>
<comment type="function">
    <text evidence="4">DNA polymerase III is a complex, multichain enzyme responsible for most of the replicative synthesis in bacteria. The epsilon subunit contain the editing function and is a proofreading 3'-5' exonuclease.</text>
</comment>
<keyword evidence="3" id="KW-0269">Exonuclease</keyword>
<evidence type="ECO:0000259" key="7">
    <source>
        <dbReference type="SMART" id="SM00479"/>
    </source>
</evidence>
<dbReference type="NCBIfam" id="TIGR00573">
    <property type="entry name" value="dnaq"/>
    <property type="match status" value="1"/>
</dbReference>
<reference evidence="8 9" key="1">
    <citation type="journal article" date="2017" name="Environ. Microbiol.">
        <title>Genomic and physiological analyses of 'Reinekea forsetii' reveal a versatile opportunistic lifestyle during spring algae blooms.</title>
        <authorList>
            <person name="Avci B."/>
            <person name="Hahnke R.L."/>
            <person name="Chafee M."/>
            <person name="Fischer T."/>
            <person name="Gruber-Vodicka H."/>
            <person name="Tegetmeyer H.E."/>
            <person name="Harder J."/>
            <person name="Fuchs B.M."/>
            <person name="Amann R.I."/>
            <person name="Teeling H."/>
        </authorList>
    </citation>
    <scope>NUCLEOTIDE SEQUENCE [LARGE SCALE GENOMIC DNA]</scope>
    <source>
        <strain evidence="8 9">Hel1_31_D35</strain>
    </source>
</reference>
<evidence type="ECO:0000313" key="8">
    <source>
        <dbReference type="EMBL" id="ATX75302.1"/>
    </source>
</evidence>
<dbReference type="CDD" id="cd06127">
    <property type="entry name" value="DEDDh"/>
    <property type="match status" value="1"/>
</dbReference>
<comment type="catalytic activity">
    <reaction evidence="6">
        <text>DNA(n) + a 2'-deoxyribonucleoside 5'-triphosphate = DNA(n+1) + diphosphate</text>
        <dbReference type="Rhea" id="RHEA:22508"/>
        <dbReference type="Rhea" id="RHEA-COMP:17339"/>
        <dbReference type="Rhea" id="RHEA-COMP:17340"/>
        <dbReference type="ChEBI" id="CHEBI:33019"/>
        <dbReference type="ChEBI" id="CHEBI:61560"/>
        <dbReference type="ChEBI" id="CHEBI:173112"/>
        <dbReference type="EC" id="2.7.7.7"/>
    </reaction>
</comment>
<evidence type="ECO:0000313" key="9">
    <source>
        <dbReference type="Proteomes" id="UP000229757"/>
    </source>
</evidence>
<keyword evidence="8" id="KW-0808">Transferase</keyword>
<organism evidence="8 9">
    <name type="scientific">Reinekea forsetii</name>
    <dbReference type="NCBI Taxonomy" id="1336806"/>
    <lineage>
        <taxon>Bacteria</taxon>
        <taxon>Pseudomonadati</taxon>
        <taxon>Pseudomonadota</taxon>
        <taxon>Gammaproteobacteria</taxon>
        <taxon>Oceanospirillales</taxon>
        <taxon>Saccharospirillaceae</taxon>
        <taxon>Reinekea</taxon>
    </lineage>
</organism>
<evidence type="ECO:0000256" key="3">
    <source>
        <dbReference type="ARBA" id="ARBA00022839"/>
    </source>
</evidence>
<evidence type="ECO:0000256" key="1">
    <source>
        <dbReference type="ARBA" id="ARBA00012417"/>
    </source>
</evidence>
<dbReference type="SUPFAM" id="SSF53098">
    <property type="entry name" value="Ribonuclease H-like"/>
    <property type="match status" value="1"/>
</dbReference>
<evidence type="ECO:0000256" key="5">
    <source>
        <dbReference type="ARBA" id="ARBA00026073"/>
    </source>
</evidence>
<dbReference type="SMART" id="SM00479">
    <property type="entry name" value="EXOIII"/>
    <property type="match status" value="1"/>
</dbReference>
<dbReference type="InterPro" id="IPR013520">
    <property type="entry name" value="Ribonucl_H"/>
</dbReference>
<gene>
    <name evidence="8" type="ORF">REIFOR_00125</name>
</gene>
<dbReference type="GO" id="GO:0045004">
    <property type="term" value="P:DNA replication proofreading"/>
    <property type="evidence" value="ECO:0007669"/>
    <property type="project" value="TreeGrafter"/>
</dbReference>
<name>A0A2K8KKD4_9GAMM</name>
<dbReference type="GO" id="GO:0008408">
    <property type="term" value="F:3'-5' exonuclease activity"/>
    <property type="evidence" value="ECO:0007669"/>
    <property type="project" value="TreeGrafter"/>
</dbReference>
<protein>
    <recommendedName>
        <fullName evidence="1">DNA-directed DNA polymerase</fullName>
        <ecNumber evidence="1">2.7.7.7</ecNumber>
    </recommendedName>
</protein>
<dbReference type="EC" id="2.7.7.7" evidence="1"/>
<dbReference type="OrthoDB" id="9803913at2"/>
<accession>A0A2K8KKD4</accession>
<dbReference type="InterPro" id="IPR036397">
    <property type="entry name" value="RNaseH_sf"/>
</dbReference>
<keyword evidence="8" id="KW-0548">Nucleotidyltransferase</keyword>
<keyword evidence="3" id="KW-0378">Hydrolase</keyword>
<evidence type="ECO:0000256" key="4">
    <source>
        <dbReference type="ARBA" id="ARBA00025483"/>
    </source>
</evidence>
<comment type="subunit">
    <text evidence="5">DNA polymerase III contains a core (composed of alpha, epsilon and theta chains) that associates with a tau subunit. This core dimerizes to form the POLIII' complex. PolIII' associates with the gamma complex (composed of gamma, delta, delta', psi and chi chains) and with the beta chain to form the complete DNA polymerase III complex.</text>
</comment>
<dbReference type="PANTHER" id="PTHR30231">
    <property type="entry name" value="DNA POLYMERASE III SUBUNIT EPSILON"/>
    <property type="match status" value="1"/>
</dbReference>
<dbReference type="Pfam" id="PF00929">
    <property type="entry name" value="RNase_T"/>
    <property type="match status" value="1"/>
</dbReference>
<evidence type="ECO:0000256" key="6">
    <source>
        <dbReference type="ARBA" id="ARBA00049244"/>
    </source>
</evidence>
<feature type="domain" description="Exonuclease" evidence="7">
    <location>
        <begin position="6"/>
        <end position="173"/>
    </location>
</feature>
<dbReference type="EMBL" id="CP011797">
    <property type="protein sequence ID" value="ATX75302.1"/>
    <property type="molecule type" value="Genomic_DNA"/>
</dbReference>
<dbReference type="AlphaFoldDB" id="A0A2K8KKD4"/>
<dbReference type="InterPro" id="IPR006054">
    <property type="entry name" value="DnaQ"/>
</dbReference>
<evidence type="ECO:0000256" key="2">
    <source>
        <dbReference type="ARBA" id="ARBA00022722"/>
    </source>
</evidence>
<dbReference type="Gene3D" id="3.30.420.10">
    <property type="entry name" value="Ribonuclease H-like superfamily/Ribonuclease H"/>
    <property type="match status" value="1"/>
</dbReference>
<proteinExistence type="predicted"/>
<dbReference type="PANTHER" id="PTHR30231:SF37">
    <property type="entry name" value="EXODEOXYRIBONUCLEASE 10"/>
    <property type="match status" value="1"/>
</dbReference>
<keyword evidence="2" id="KW-0540">Nuclease</keyword>
<dbReference type="KEGG" id="rfo:REIFOR_00125"/>
<dbReference type="InterPro" id="IPR012337">
    <property type="entry name" value="RNaseH-like_sf"/>
</dbReference>
<dbReference type="GO" id="GO:0005829">
    <property type="term" value="C:cytosol"/>
    <property type="evidence" value="ECO:0007669"/>
    <property type="project" value="TreeGrafter"/>
</dbReference>
<dbReference type="Proteomes" id="UP000229757">
    <property type="component" value="Chromosome"/>
</dbReference>
<dbReference type="GO" id="GO:0003887">
    <property type="term" value="F:DNA-directed DNA polymerase activity"/>
    <property type="evidence" value="ECO:0007669"/>
    <property type="project" value="UniProtKB-EC"/>
</dbReference>
<sequence length="204" mass="22655">MANADSLVVLDFETTGLSPDQGDRAIEIGAVRIENGRVTEHFQSLMNPGRRVSPFIENYTGISNELLKDAPPCGEVMAEFADFIGTSNLLAHNASFDKRFLDAELQRINKPYAGEFTCSLLVSRRVFQSAPNHRLGTLVDYCNIESTGDFHRALYDSQMTAQLWLAILASIRTTYQRSEIPFALMQKLCKTPKPGIARLLAVPS</sequence>
<dbReference type="FunFam" id="3.30.420.10:FF:000045">
    <property type="entry name" value="3'-5' exonuclease DinG"/>
    <property type="match status" value="1"/>
</dbReference>
<dbReference type="RefSeq" id="WP_100255718.1">
    <property type="nucleotide sequence ID" value="NZ_CP011797.1"/>
</dbReference>